<dbReference type="OrthoDB" id="164491at2759"/>
<evidence type="ECO:0000313" key="1">
    <source>
        <dbReference type="EMBL" id="RAW42036.1"/>
    </source>
</evidence>
<organism evidence="1 2">
    <name type="scientific">Phytophthora cactorum</name>
    <dbReference type="NCBI Taxonomy" id="29920"/>
    <lineage>
        <taxon>Eukaryota</taxon>
        <taxon>Sar</taxon>
        <taxon>Stramenopiles</taxon>
        <taxon>Oomycota</taxon>
        <taxon>Peronosporomycetes</taxon>
        <taxon>Peronosporales</taxon>
        <taxon>Peronosporaceae</taxon>
        <taxon>Phytophthora</taxon>
    </lineage>
</organism>
<reference evidence="1 2" key="1">
    <citation type="submission" date="2018-01" db="EMBL/GenBank/DDBJ databases">
        <title>Draft genome of the strawberry crown rot pathogen Phytophthora cactorum.</title>
        <authorList>
            <person name="Armitage A.D."/>
            <person name="Lysoe E."/>
            <person name="Nellist C.F."/>
            <person name="Harrison R.J."/>
            <person name="Brurberg M.B."/>
        </authorList>
    </citation>
    <scope>NUCLEOTIDE SEQUENCE [LARGE SCALE GENOMIC DNA]</scope>
    <source>
        <strain evidence="1 2">10300</strain>
    </source>
</reference>
<keyword evidence="2" id="KW-1185">Reference proteome</keyword>
<comment type="caution">
    <text evidence="1">The sequence shown here is derived from an EMBL/GenBank/DDBJ whole genome shotgun (WGS) entry which is preliminary data.</text>
</comment>
<dbReference type="AlphaFoldDB" id="A0A329T1U6"/>
<dbReference type="Proteomes" id="UP000251314">
    <property type="component" value="Unassembled WGS sequence"/>
</dbReference>
<protein>
    <submittedName>
        <fullName evidence="1">Uncharacterized protein</fullName>
    </submittedName>
</protein>
<evidence type="ECO:0000313" key="2">
    <source>
        <dbReference type="Proteomes" id="UP000251314"/>
    </source>
</evidence>
<proteinExistence type="predicted"/>
<dbReference type="EMBL" id="MJFZ01000021">
    <property type="protein sequence ID" value="RAW42036.1"/>
    <property type="molecule type" value="Genomic_DNA"/>
</dbReference>
<sequence>MEDEFLNAVFRFKHKAPRGCQDPELCKASVQHFAAFVANLEALEGQDQICGRVEPLGDDRVVPASAVTKHELDGLKEVCHRLEDDGTVRHTRGDVWYDPWLPMYGCAIQRTMLSATKVELKVIFVDGWERMLHFLPTGQCVHCSVPKTYHFLCCGDLDTDLVEKYEDAFQLELLQAQRRHGSLRSAKTHELGHQKTPQFIKAVVQRAIASITGISESCSITPQGGTTDVGQHTGGLPRDTCWPLVQAAIEQNLCCGKGLFRKTLVMFQLSLLQTEVHEVADVFGGECSVGVKHGCDAVDDLFFMLQDVDQQVVNLLESGYDVSVLQGQCTRLHGSIEGFVDALIRKTADQYVLPEEKTVQRLNDLKCGVEICSPKREEESNRNGSIEERQRRALISLEACEFLDGPSCGLEDLLEWEKSTTAPESYKLLCLRDRNSYVVREWRKQPQLISILDVEQRSRELLVVWIAFCLVQQKCAVEVPLCSQYNIALNWRDLKVAVLSNQVAITALQRVVKHIHGWNEKTKGPQLFHLTDQGPTFEFGREFVKTSEELKAAYKREVEVLETHVTCKWNEIESKKEEAVNLREELSSLNEELRSKQSELAIEEARLLQAYSYGNQWQYRESPSKTELQGKIRLCSSIIQQMEAKLKHAIAMPQYMVRPLPPTESDAYKVLFMLLMPRNLEILGNLCLTAQRSLAPAKSTTEMMAIPKLSHTTWQAFHHQYTPSQQSSYASDKVFTTSPSEVFLPQSYGPKSVDDLSSLSQYVSKCVWNPTLHGTALTWEDSVGQVLDPFKATPASVIDSFTEKLREPFEESQWLNTWPGESDTRGNLVYANLYQQPKDFE</sequence>
<accession>A0A329T1U6</accession>
<dbReference type="VEuPathDB" id="FungiDB:PC110_g1788"/>
<dbReference type="STRING" id="29920.A0A329T1U6"/>
<gene>
    <name evidence="1" type="ORF">PC110_g1788</name>
</gene>
<name>A0A329T1U6_9STRA</name>